<proteinExistence type="predicted"/>
<protein>
    <submittedName>
        <fullName evidence="2">Uncharacterized protein</fullName>
    </submittedName>
</protein>
<dbReference type="RefSeq" id="WP_192031750.1">
    <property type="nucleotide sequence ID" value="NZ_JACYTR010000133.1"/>
</dbReference>
<accession>A0AAW3ZWA9</accession>
<comment type="caution">
    <text evidence="2">The sequence shown here is derived from an EMBL/GenBank/DDBJ whole genome shotgun (WGS) entry which is preliminary data.</text>
</comment>
<organism evidence="2 3">
    <name type="scientific">Pseudomarimonas arenosa</name>
    <dbReference type="NCBI Taxonomy" id="2774145"/>
    <lineage>
        <taxon>Bacteria</taxon>
        <taxon>Pseudomonadati</taxon>
        <taxon>Pseudomonadota</taxon>
        <taxon>Gammaproteobacteria</taxon>
        <taxon>Lysobacterales</taxon>
        <taxon>Lysobacteraceae</taxon>
        <taxon>Pseudomarimonas</taxon>
    </lineage>
</organism>
<keyword evidence="3" id="KW-1185">Reference proteome</keyword>
<evidence type="ECO:0000313" key="2">
    <source>
        <dbReference type="EMBL" id="MBD8528336.1"/>
    </source>
</evidence>
<keyword evidence="1" id="KW-0732">Signal</keyword>
<dbReference type="EMBL" id="JACYTR010000133">
    <property type="protein sequence ID" value="MBD8528336.1"/>
    <property type="molecule type" value="Genomic_DNA"/>
</dbReference>
<dbReference type="AlphaFoldDB" id="A0AAW3ZWA9"/>
<evidence type="ECO:0000313" key="3">
    <source>
        <dbReference type="Proteomes" id="UP000613768"/>
    </source>
</evidence>
<feature type="signal peptide" evidence="1">
    <location>
        <begin position="1"/>
        <end position="21"/>
    </location>
</feature>
<sequence>MSRIARVALCGCLMFALSAQAGSRLAETLEQADAAFAQGDWPSYRDAYAQLARIFHQKNE</sequence>
<reference evidence="2 3" key="1">
    <citation type="submission" date="2020-09" db="EMBL/GenBank/DDBJ databases">
        <title>Pseudoxanthomonas sp. CAU 1598 isolated from sand of Yaerae Beach.</title>
        <authorList>
            <person name="Kim W."/>
        </authorList>
    </citation>
    <scope>NUCLEOTIDE SEQUENCE [LARGE SCALE GENOMIC DNA]</scope>
    <source>
        <strain evidence="2 3">CAU 1598</strain>
    </source>
</reference>
<dbReference type="Proteomes" id="UP000613768">
    <property type="component" value="Unassembled WGS sequence"/>
</dbReference>
<feature type="chain" id="PRO_5043330091" evidence="1">
    <location>
        <begin position="22"/>
        <end position="60"/>
    </location>
</feature>
<evidence type="ECO:0000256" key="1">
    <source>
        <dbReference type="SAM" id="SignalP"/>
    </source>
</evidence>
<gene>
    <name evidence="2" type="ORF">IFO71_21535</name>
</gene>
<name>A0AAW3ZWA9_9GAMM</name>